<dbReference type="SUPFAM" id="SSF52540">
    <property type="entry name" value="P-loop containing nucleoside triphosphate hydrolases"/>
    <property type="match status" value="1"/>
</dbReference>
<gene>
    <name evidence="1" type="ORF">A3J48_01720</name>
</gene>
<dbReference type="PANTHER" id="PTHR41930:SF1">
    <property type="entry name" value="DEPHOSPHO-COA KINASE"/>
    <property type="match status" value="1"/>
</dbReference>
<name>A0A1F5P9K2_9BACT</name>
<evidence type="ECO:0000313" key="2">
    <source>
        <dbReference type="Proteomes" id="UP000176786"/>
    </source>
</evidence>
<reference evidence="1 2" key="1">
    <citation type="journal article" date="2016" name="Nat. Commun.">
        <title>Thousands of microbial genomes shed light on interconnected biogeochemical processes in an aquifer system.</title>
        <authorList>
            <person name="Anantharaman K."/>
            <person name="Brown C.T."/>
            <person name="Hug L.A."/>
            <person name="Sharon I."/>
            <person name="Castelle C.J."/>
            <person name="Probst A.J."/>
            <person name="Thomas B.C."/>
            <person name="Singh A."/>
            <person name="Wilkins M.J."/>
            <person name="Karaoz U."/>
            <person name="Brodie E.L."/>
            <person name="Williams K.H."/>
            <person name="Hubbard S.S."/>
            <person name="Banfield J.F."/>
        </authorList>
    </citation>
    <scope>NUCLEOTIDE SEQUENCE [LARGE SCALE GENOMIC DNA]</scope>
</reference>
<dbReference type="AlphaFoldDB" id="A0A1F5P9K2"/>
<proteinExistence type="predicted"/>
<dbReference type="STRING" id="1817832.A3J48_01720"/>
<evidence type="ECO:0000313" key="1">
    <source>
        <dbReference type="EMBL" id="OGE86639.1"/>
    </source>
</evidence>
<protein>
    <recommendedName>
        <fullName evidence="3">Dephospho-CoA kinase</fullName>
    </recommendedName>
</protein>
<dbReference type="InterPro" id="IPR027417">
    <property type="entry name" value="P-loop_NTPase"/>
</dbReference>
<sequence>MDKTVIGLVGLIASGKSDIGKYVSKKYNADYIRFSDILRDILDRISVEYTRQSLVKLSQILRENFGESIFSKAVAGDIKKSKRTIFVVDGIRREGDVEFLKNSSKFYLVWVEADPKIRYQRIISRDDNTDDQHKTFEEFLKDHNLETEQTIIPLKEKADFNIDNNGSLEDLYKQIDEIVKKTS</sequence>
<comment type="caution">
    <text evidence="1">The sequence shown here is derived from an EMBL/GenBank/DDBJ whole genome shotgun (WGS) entry which is preliminary data.</text>
</comment>
<accession>A0A1F5P9K2</accession>
<organism evidence="1 2">
    <name type="scientific">Candidatus Doudnabacteria bacterium RIFCSPHIGHO2_02_FULL_46_11</name>
    <dbReference type="NCBI Taxonomy" id="1817832"/>
    <lineage>
        <taxon>Bacteria</taxon>
        <taxon>Candidatus Doudnaibacteriota</taxon>
    </lineage>
</organism>
<dbReference type="PANTHER" id="PTHR41930">
    <property type="entry name" value="UPF0200 PROTEIN MJ1399"/>
    <property type="match status" value="1"/>
</dbReference>
<dbReference type="Pfam" id="PF13238">
    <property type="entry name" value="AAA_18"/>
    <property type="match status" value="1"/>
</dbReference>
<evidence type="ECO:0008006" key="3">
    <source>
        <dbReference type="Google" id="ProtNLM"/>
    </source>
</evidence>
<dbReference type="Proteomes" id="UP000176786">
    <property type="component" value="Unassembled WGS sequence"/>
</dbReference>
<dbReference type="Gene3D" id="3.40.50.300">
    <property type="entry name" value="P-loop containing nucleotide triphosphate hydrolases"/>
    <property type="match status" value="1"/>
</dbReference>
<dbReference type="EMBL" id="MFES01000001">
    <property type="protein sequence ID" value="OGE86639.1"/>
    <property type="molecule type" value="Genomic_DNA"/>
</dbReference>